<feature type="chain" id="PRO_5047084811" description="Inosine/uridine-preferring nucleoside hydrolase domain-containing protein" evidence="4">
    <location>
        <begin position="26"/>
        <end position="356"/>
    </location>
</feature>
<dbReference type="Pfam" id="PF01156">
    <property type="entry name" value="IU_nuc_hydro"/>
    <property type="match status" value="1"/>
</dbReference>
<gene>
    <name evidence="6" type="ORF">GCM10009765_52550</name>
</gene>
<evidence type="ECO:0000256" key="2">
    <source>
        <dbReference type="ARBA" id="ARBA00023295"/>
    </source>
</evidence>
<evidence type="ECO:0000313" key="6">
    <source>
        <dbReference type="EMBL" id="GAA1696747.1"/>
    </source>
</evidence>
<dbReference type="PANTHER" id="PTHR12304">
    <property type="entry name" value="INOSINE-URIDINE PREFERRING NUCLEOSIDE HYDROLASE"/>
    <property type="match status" value="1"/>
</dbReference>
<evidence type="ECO:0000256" key="4">
    <source>
        <dbReference type="SAM" id="SignalP"/>
    </source>
</evidence>
<dbReference type="Gene3D" id="3.90.245.10">
    <property type="entry name" value="Ribonucleoside hydrolase-like"/>
    <property type="match status" value="1"/>
</dbReference>
<organism evidence="6 7">
    <name type="scientific">Fodinicola feengrottensis</name>
    <dbReference type="NCBI Taxonomy" id="435914"/>
    <lineage>
        <taxon>Bacteria</taxon>
        <taxon>Bacillati</taxon>
        <taxon>Actinomycetota</taxon>
        <taxon>Actinomycetes</taxon>
        <taxon>Mycobacteriales</taxon>
        <taxon>Fodinicola</taxon>
    </lineage>
</organism>
<protein>
    <recommendedName>
        <fullName evidence="5">Inosine/uridine-preferring nucleoside hydrolase domain-containing protein</fullName>
    </recommendedName>
</protein>
<evidence type="ECO:0000256" key="1">
    <source>
        <dbReference type="ARBA" id="ARBA00022801"/>
    </source>
</evidence>
<keyword evidence="4" id="KW-0732">Signal</keyword>
<dbReference type="PANTHER" id="PTHR12304:SF46">
    <property type="entry name" value="INOSINE-ADENOSINE-GUANOSINE-NUCLEOSIDE HYDROLASE"/>
    <property type="match status" value="1"/>
</dbReference>
<evidence type="ECO:0000256" key="3">
    <source>
        <dbReference type="SAM" id="MobiDB-lite"/>
    </source>
</evidence>
<evidence type="ECO:0000259" key="5">
    <source>
        <dbReference type="Pfam" id="PF01156"/>
    </source>
</evidence>
<dbReference type="InterPro" id="IPR036452">
    <property type="entry name" value="Ribo_hydro-like"/>
</dbReference>
<dbReference type="RefSeq" id="WP_344313112.1">
    <property type="nucleotide sequence ID" value="NZ_BAAANY010000020.1"/>
</dbReference>
<feature type="region of interest" description="Disordered" evidence="3">
    <location>
        <begin position="316"/>
        <end position="337"/>
    </location>
</feature>
<dbReference type="SUPFAM" id="SSF53590">
    <property type="entry name" value="Nucleoside hydrolase"/>
    <property type="match status" value="1"/>
</dbReference>
<reference evidence="6 7" key="1">
    <citation type="journal article" date="2019" name="Int. J. Syst. Evol. Microbiol.">
        <title>The Global Catalogue of Microorganisms (GCM) 10K type strain sequencing project: providing services to taxonomists for standard genome sequencing and annotation.</title>
        <authorList>
            <consortium name="The Broad Institute Genomics Platform"/>
            <consortium name="The Broad Institute Genome Sequencing Center for Infectious Disease"/>
            <person name="Wu L."/>
            <person name="Ma J."/>
        </authorList>
    </citation>
    <scope>NUCLEOTIDE SEQUENCE [LARGE SCALE GENOMIC DNA]</scope>
    <source>
        <strain evidence="6 7">JCM 14718</strain>
    </source>
</reference>
<accession>A0ABN2I0V6</accession>
<dbReference type="InterPro" id="IPR001910">
    <property type="entry name" value="Inosine/uridine_hydrolase_dom"/>
</dbReference>
<sequence length="356" mass="36466">MLWKHLAAAGVVAAAILATPTVATATPAGAAVATAVPSVVYDSDMDFDDASTLALLCQEDKQHHIKLRAVTVVNDGFGTRGRSLTHARAILDQCGLSNVPIADGSDTGVNPPPPEAREMIERVLTGALADGSRPVPPATGSAPQLIAAAALSSSTPVTVLATGPLSNVAAALRIAGVAAKISRLYAMGGAFTVPGNLFGSTVGGFDNTQEANMWVDPAAPASVFGVMRRGSVRLVPLDATSHVPITPAYVDRLGGAARTDQARLVHSIVTQPDVASLITLGGLFWWDPLTAVSMLSYVDKTGDDPVTFQPQNISVTPTGASAGRTTVSPAGAPQNVGSTADQAEFEQSFLDQLNGN</sequence>
<feature type="signal peptide" evidence="4">
    <location>
        <begin position="1"/>
        <end position="25"/>
    </location>
</feature>
<comment type="caution">
    <text evidence="6">The sequence shown here is derived from an EMBL/GenBank/DDBJ whole genome shotgun (WGS) entry which is preliminary data.</text>
</comment>
<evidence type="ECO:0000313" key="7">
    <source>
        <dbReference type="Proteomes" id="UP001500618"/>
    </source>
</evidence>
<keyword evidence="1" id="KW-0378">Hydrolase</keyword>
<keyword evidence="2" id="KW-0326">Glycosidase</keyword>
<name>A0ABN2I0V6_9ACTN</name>
<proteinExistence type="predicted"/>
<dbReference type="Proteomes" id="UP001500618">
    <property type="component" value="Unassembled WGS sequence"/>
</dbReference>
<dbReference type="EMBL" id="BAAANY010000020">
    <property type="protein sequence ID" value="GAA1696747.1"/>
    <property type="molecule type" value="Genomic_DNA"/>
</dbReference>
<dbReference type="InterPro" id="IPR023186">
    <property type="entry name" value="IUNH"/>
</dbReference>
<feature type="domain" description="Inosine/uridine-preferring nucleoside hydrolase" evidence="5">
    <location>
        <begin position="39"/>
        <end position="345"/>
    </location>
</feature>
<feature type="compositionally biased region" description="Polar residues" evidence="3">
    <location>
        <begin position="316"/>
        <end position="328"/>
    </location>
</feature>
<keyword evidence="7" id="KW-1185">Reference proteome</keyword>